<dbReference type="InterPro" id="IPR025505">
    <property type="entry name" value="FHIPEP_CS"/>
</dbReference>
<evidence type="ECO:0000256" key="5">
    <source>
        <dbReference type="ARBA" id="ARBA00022989"/>
    </source>
</evidence>
<keyword evidence="5 7" id="KW-1133">Transmembrane helix</keyword>
<comment type="caution">
    <text evidence="7">Lacks conserved residue(s) required for the propagation of feature annotation.</text>
</comment>
<feature type="transmembrane region" description="Helical" evidence="7">
    <location>
        <begin position="207"/>
        <end position="229"/>
    </location>
</feature>
<dbReference type="InterPro" id="IPR042194">
    <property type="entry name" value="FHIPEP_1"/>
</dbReference>
<dbReference type="PRINTS" id="PR00949">
    <property type="entry name" value="TYPE3IMAPROT"/>
</dbReference>
<gene>
    <name evidence="7 8" type="primary">flhA</name>
    <name evidence="8" type="ORF">IPJ48_19395</name>
</gene>
<comment type="subcellular location">
    <subcellularLocation>
        <location evidence="1 7">Cell membrane</location>
        <topology evidence="1 7">Multi-pass membrane protein</topology>
    </subcellularLocation>
</comment>
<feature type="transmembrane region" description="Helical" evidence="7">
    <location>
        <begin position="115"/>
        <end position="138"/>
    </location>
</feature>
<accession>A0A9D7FA87</accession>
<dbReference type="PANTHER" id="PTHR30161:SF1">
    <property type="entry name" value="FLAGELLAR BIOSYNTHESIS PROTEIN FLHA-RELATED"/>
    <property type="match status" value="1"/>
</dbReference>
<feature type="transmembrane region" description="Helical" evidence="7">
    <location>
        <begin position="44"/>
        <end position="63"/>
    </location>
</feature>
<feature type="transmembrane region" description="Helical" evidence="7">
    <location>
        <begin position="283"/>
        <end position="303"/>
    </location>
</feature>
<keyword evidence="7" id="KW-0653">Protein transport</keyword>
<dbReference type="GO" id="GO:0044780">
    <property type="term" value="P:bacterial-type flagellum assembly"/>
    <property type="evidence" value="ECO:0007669"/>
    <property type="project" value="InterPro"/>
</dbReference>
<keyword evidence="6 7" id="KW-0472">Membrane</keyword>
<dbReference type="InterPro" id="IPR042196">
    <property type="entry name" value="FHIPEP_4"/>
</dbReference>
<keyword evidence="8" id="KW-0282">Flagellum</keyword>
<comment type="similarity">
    <text evidence="2 7">Belongs to the FHIPEP (flagella/HR/invasion proteins export pore) family.</text>
</comment>
<protein>
    <recommendedName>
        <fullName evidence="7">Flagellar biosynthesis protein FlhA</fullName>
    </recommendedName>
</protein>
<keyword evidence="3 7" id="KW-1003">Cell membrane</keyword>
<evidence type="ECO:0000256" key="3">
    <source>
        <dbReference type="ARBA" id="ARBA00022475"/>
    </source>
</evidence>
<evidence type="ECO:0000256" key="7">
    <source>
        <dbReference type="RuleBase" id="RU364093"/>
    </source>
</evidence>
<dbReference type="Gene3D" id="3.40.30.60">
    <property type="entry name" value="FHIPEP family, domain 1"/>
    <property type="match status" value="1"/>
</dbReference>
<keyword evidence="4 7" id="KW-0812">Transmembrane</keyword>
<evidence type="ECO:0000256" key="2">
    <source>
        <dbReference type="ARBA" id="ARBA00008835"/>
    </source>
</evidence>
<dbReference type="NCBIfam" id="TIGR01398">
    <property type="entry name" value="FlhA"/>
    <property type="match status" value="1"/>
</dbReference>
<evidence type="ECO:0000256" key="6">
    <source>
        <dbReference type="ARBA" id="ARBA00023136"/>
    </source>
</evidence>
<dbReference type="Pfam" id="PF00771">
    <property type="entry name" value="FHIPEP"/>
    <property type="match status" value="1"/>
</dbReference>
<dbReference type="Gene3D" id="1.10.8.540">
    <property type="entry name" value="FHIPEP family, domain 3"/>
    <property type="match status" value="1"/>
</dbReference>
<proteinExistence type="inferred from homology"/>
<dbReference type="GO" id="GO:0009306">
    <property type="term" value="P:protein secretion"/>
    <property type="evidence" value="ECO:0007669"/>
    <property type="project" value="InterPro"/>
</dbReference>
<dbReference type="Gene3D" id="3.40.50.12790">
    <property type="entry name" value="FHIPEP family, domain 4"/>
    <property type="match status" value="1"/>
</dbReference>
<organism evidence="8 9">
    <name type="scientific">Candidatus Propionivibrio dominans</name>
    <dbReference type="NCBI Taxonomy" id="2954373"/>
    <lineage>
        <taxon>Bacteria</taxon>
        <taxon>Pseudomonadati</taxon>
        <taxon>Pseudomonadota</taxon>
        <taxon>Betaproteobacteria</taxon>
        <taxon>Rhodocyclales</taxon>
        <taxon>Rhodocyclaceae</taxon>
        <taxon>Propionivibrio</taxon>
    </lineage>
</organism>
<evidence type="ECO:0000313" key="8">
    <source>
        <dbReference type="EMBL" id="MBK7425065.1"/>
    </source>
</evidence>
<evidence type="ECO:0000256" key="1">
    <source>
        <dbReference type="ARBA" id="ARBA00004651"/>
    </source>
</evidence>
<dbReference type="PIRSF" id="PIRSF005419">
    <property type="entry name" value="FlhA"/>
    <property type="match status" value="1"/>
</dbReference>
<reference evidence="8" key="1">
    <citation type="submission" date="2020-10" db="EMBL/GenBank/DDBJ databases">
        <title>Connecting structure to function with the recovery of over 1000 high-quality activated sludge metagenome-assembled genomes encoding full-length rRNA genes using long-read sequencing.</title>
        <authorList>
            <person name="Singleton C.M."/>
            <person name="Petriglieri F."/>
            <person name="Kristensen J.M."/>
            <person name="Kirkegaard R.H."/>
            <person name="Michaelsen T.Y."/>
            <person name="Andersen M.H."/>
            <person name="Karst S.M."/>
            <person name="Dueholm M.S."/>
            <person name="Nielsen P.H."/>
            <person name="Albertsen M."/>
        </authorList>
    </citation>
    <scope>NUCLEOTIDE SEQUENCE</scope>
    <source>
        <strain evidence="8">EsbW_18-Q3-R4-48_MAXAC.044</strain>
    </source>
</reference>
<sequence>MANATMTLNSFFARAGLQQLAGPVLILLILSMMVLPLPPFMLDLFFTFNIAISVIVMLVAINVMKPLDFSVFPTVLLVTTLLRLSLNVASTRVVLLEGHTGPGAAGKVIESFGHFLVGGNYAVGIVVFAILMIINFVVITKGAGRVAEVAARFTLDAMPGKQMAIDADLNAGLIGEDEARKRRAMIAEEADFFGSMDGASKFVRGDAVAGILIMFINIVGGLFVGVLQHDLDLGTAAKTYTLLTVGDGLVAQIPALIISIAAGMVVTRVGDTQDLSQQFLTQLFNNPKVIGLTAAIIGLLGLIPGMPNFVFLLLASGLGALAWDMDKRLRLARPVPVSVAPTLAAESQEASWADVAALDVLGLEVGYRLIPLVDKAQDGELLRRIRGIRKKFAQEVGFLVSPVHIRDNLELKPNAYRILLKGVEIGQGESFPGSLLAINPGRVAGQLPGTATKDPAFGLPAVWIDSAQREQAQAYGYTVVDASTVTATHLNHLILSHATELLGRQETQALLDHLAKEMPKLVEDLVPKVLPLGVLQKVLQNLLEEGIPIRDMRTIIETLAEHATRSQEAEVLTAQVRNALGRSIIQQLYPSGSEMQVMSLDPQLERVLLQAIAGGGDNASIEPGLADTLIRETAAASQRQEELGLPAVLLVSGNLRLLLSRFLRRGISQLKVIAHSEVPESKIIKVTSIIGGRV</sequence>
<name>A0A9D7FA87_9RHOO</name>
<keyword evidence="8" id="KW-0969">Cilium</keyword>
<evidence type="ECO:0000256" key="4">
    <source>
        <dbReference type="ARBA" id="ARBA00022692"/>
    </source>
</evidence>
<dbReference type="PROSITE" id="PS00994">
    <property type="entry name" value="FHIPEP"/>
    <property type="match status" value="1"/>
</dbReference>
<comment type="function">
    <text evidence="7">Required for formation of the rod structure of the flagellar apparatus. Together with FliI and FliH, may constitute the export apparatus of flagellin.</text>
</comment>
<keyword evidence="7" id="KW-0813">Transport</keyword>
<dbReference type="PANTHER" id="PTHR30161">
    <property type="entry name" value="FLAGELLAR EXPORT PROTEIN, MEMBRANE FLHA SUBUNIT-RELATED"/>
    <property type="match status" value="1"/>
</dbReference>
<dbReference type="InterPro" id="IPR006301">
    <property type="entry name" value="FlhA"/>
</dbReference>
<dbReference type="InterPro" id="IPR001712">
    <property type="entry name" value="T3SS_FHIPEP"/>
</dbReference>
<dbReference type="GO" id="GO:0005886">
    <property type="term" value="C:plasma membrane"/>
    <property type="evidence" value="ECO:0007669"/>
    <property type="project" value="UniProtKB-SubCell"/>
</dbReference>
<dbReference type="EMBL" id="JADJNC010000060">
    <property type="protein sequence ID" value="MBK7425065.1"/>
    <property type="molecule type" value="Genomic_DNA"/>
</dbReference>
<dbReference type="Proteomes" id="UP000886602">
    <property type="component" value="Unassembled WGS sequence"/>
</dbReference>
<evidence type="ECO:0000313" key="9">
    <source>
        <dbReference type="Proteomes" id="UP000886602"/>
    </source>
</evidence>
<keyword evidence="7" id="KW-1006">Bacterial flagellum protein export</keyword>
<keyword evidence="8" id="KW-0966">Cell projection</keyword>
<comment type="caution">
    <text evidence="8">The sequence shown here is derived from an EMBL/GenBank/DDBJ whole genome shotgun (WGS) entry which is preliminary data.</text>
</comment>
<feature type="transmembrane region" description="Helical" evidence="7">
    <location>
        <begin position="20"/>
        <end position="38"/>
    </location>
</feature>
<dbReference type="InterPro" id="IPR042193">
    <property type="entry name" value="FHIPEP_3"/>
</dbReference>
<dbReference type="AlphaFoldDB" id="A0A9D7FA87"/>
<feature type="transmembrane region" description="Helical" evidence="7">
    <location>
        <begin position="249"/>
        <end position="271"/>
    </location>
</feature>
<keyword evidence="7" id="KW-1005">Bacterial flagellum biogenesis</keyword>